<name>A0A8S0W8S3_CYCAE</name>
<accession>A0A8S0W8S3</accession>
<dbReference type="OrthoDB" id="3261578at2759"/>
<dbReference type="AlphaFoldDB" id="A0A8S0W8S3"/>
<evidence type="ECO:0000313" key="1">
    <source>
        <dbReference type="EMBL" id="CAA7267038.1"/>
    </source>
</evidence>
<evidence type="ECO:0000313" key="2">
    <source>
        <dbReference type="Proteomes" id="UP000467700"/>
    </source>
</evidence>
<dbReference type="Proteomes" id="UP000467700">
    <property type="component" value="Unassembled WGS sequence"/>
</dbReference>
<keyword evidence="2" id="KW-1185">Reference proteome</keyword>
<reference evidence="1 2" key="1">
    <citation type="submission" date="2020-01" db="EMBL/GenBank/DDBJ databases">
        <authorList>
            <person name="Gupta K D."/>
        </authorList>
    </citation>
    <scope>NUCLEOTIDE SEQUENCE [LARGE SCALE GENOMIC DNA]</scope>
</reference>
<protein>
    <submittedName>
        <fullName evidence="1">Uncharacterized protein</fullName>
    </submittedName>
</protein>
<organism evidence="1 2">
    <name type="scientific">Cyclocybe aegerita</name>
    <name type="common">Black poplar mushroom</name>
    <name type="synonym">Agrocybe aegerita</name>
    <dbReference type="NCBI Taxonomy" id="1973307"/>
    <lineage>
        <taxon>Eukaryota</taxon>
        <taxon>Fungi</taxon>
        <taxon>Dikarya</taxon>
        <taxon>Basidiomycota</taxon>
        <taxon>Agaricomycotina</taxon>
        <taxon>Agaricomycetes</taxon>
        <taxon>Agaricomycetidae</taxon>
        <taxon>Agaricales</taxon>
        <taxon>Agaricineae</taxon>
        <taxon>Bolbitiaceae</taxon>
        <taxon>Cyclocybe</taxon>
    </lineage>
</organism>
<dbReference type="EMBL" id="CACVBS010000057">
    <property type="protein sequence ID" value="CAA7267038.1"/>
    <property type="molecule type" value="Genomic_DNA"/>
</dbReference>
<sequence length="107" mass="12067">MELTSEDVQALDLLAAPKAIVVRLRRRVKSHINPEKTLESFALRDSIEHSQLAVWWASSEGTEDADHGGHGRGQRRFVNGELHLRSDTKPSSAMAHFRIEVRFPVVL</sequence>
<proteinExistence type="predicted"/>
<gene>
    <name evidence="1" type="ORF">AAE3_LOCUS9343</name>
</gene>
<comment type="caution">
    <text evidence="1">The sequence shown here is derived from an EMBL/GenBank/DDBJ whole genome shotgun (WGS) entry which is preliminary data.</text>
</comment>